<dbReference type="HOGENOM" id="CLU_3257795_0_0_6"/>
<keyword evidence="2" id="KW-1185">Reference proteome</keyword>
<dbReference type="EMBL" id="CP000961">
    <property type="protein sequence ID" value="ACA88072.1"/>
    <property type="molecule type" value="Genomic_DNA"/>
</dbReference>
<accession>B1KEQ7</accession>
<evidence type="ECO:0000313" key="2">
    <source>
        <dbReference type="Proteomes" id="UP000002168"/>
    </source>
</evidence>
<dbReference type="STRING" id="392500.Swoo_3813"/>
<gene>
    <name evidence="1" type="ordered locus">Swoo_3813</name>
</gene>
<name>B1KEQ7_SHEWM</name>
<dbReference type="Proteomes" id="UP000002168">
    <property type="component" value="Chromosome"/>
</dbReference>
<dbReference type="RefSeq" id="WP_012326403.1">
    <property type="nucleotide sequence ID" value="NC_010506.1"/>
</dbReference>
<proteinExistence type="predicted"/>
<dbReference type="AlphaFoldDB" id="B1KEQ7"/>
<organism evidence="1 2">
    <name type="scientific">Shewanella woodyi (strain ATCC 51908 / MS32)</name>
    <dbReference type="NCBI Taxonomy" id="392500"/>
    <lineage>
        <taxon>Bacteria</taxon>
        <taxon>Pseudomonadati</taxon>
        <taxon>Pseudomonadota</taxon>
        <taxon>Gammaproteobacteria</taxon>
        <taxon>Alteromonadales</taxon>
        <taxon>Shewanellaceae</taxon>
        <taxon>Shewanella</taxon>
    </lineage>
</organism>
<sequence>MNTNNKIELIEEALLENVSGGREEAFCFELCFEFCLSICFDD</sequence>
<dbReference type="KEGG" id="swd:Swoo_3813"/>
<protein>
    <submittedName>
        <fullName evidence="1">Uncharacterized protein</fullName>
    </submittedName>
</protein>
<evidence type="ECO:0000313" key="1">
    <source>
        <dbReference type="EMBL" id="ACA88072.1"/>
    </source>
</evidence>
<reference evidence="1 2" key="1">
    <citation type="submission" date="2008-02" db="EMBL/GenBank/DDBJ databases">
        <title>Complete sequence of Shewanella woodyi ATCC 51908.</title>
        <authorList>
            <consortium name="US DOE Joint Genome Institute"/>
            <person name="Copeland A."/>
            <person name="Lucas S."/>
            <person name="Lapidus A."/>
            <person name="Glavina del Rio T."/>
            <person name="Dalin E."/>
            <person name="Tice H."/>
            <person name="Bruce D."/>
            <person name="Goodwin L."/>
            <person name="Pitluck S."/>
            <person name="Sims D."/>
            <person name="Brettin T."/>
            <person name="Detter J.C."/>
            <person name="Han C."/>
            <person name="Kuske C.R."/>
            <person name="Schmutz J."/>
            <person name="Larimer F."/>
            <person name="Land M."/>
            <person name="Hauser L."/>
            <person name="Kyrpides N."/>
            <person name="Lykidis A."/>
            <person name="Zhao J.-S."/>
            <person name="Richardson P."/>
        </authorList>
    </citation>
    <scope>NUCLEOTIDE SEQUENCE [LARGE SCALE GENOMIC DNA]</scope>
    <source>
        <strain evidence="2">ATCC 51908 / MS32</strain>
    </source>
</reference>